<reference evidence="1" key="2">
    <citation type="journal article" date="2020" name="Nat. Commun.">
        <title>Large-scale genome sequencing of mycorrhizal fungi provides insights into the early evolution of symbiotic traits.</title>
        <authorList>
            <person name="Miyauchi S."/>
            <person name="Kiss E."/>
            <person name="Kuo A."/>
            <person name="Drula E."/>
            <person name="Kohler A."/>
            <person name="Sanchez-Garcia M."/>
            <person name="Morin E."/>
            <person name="Andreopoulos B."/>
            <person name="Barry K.W."/>
            <person name="Bonito G."/>
            <person name="Buee M."/>
            <person name="Carver A."/>
            <person name="Chen C."/>
            <person name="Cichocki N."/>
            <person name="Clum A."/>
            <person name="Culley D."/>
            <person name="Crous P.W."/>
            <person name="Fauchery L."/>
            <person name="Girlanda M."/>
            <person name="Hayes R.D."/>
            <person name="Keri Z."/>
            <person name="LaButti K."/>
            <person name="Lipzen A."/>
            <person name="Lombard V."/>
            <person name="Magnuson J."/>
            <person name="Maillard F."/>
            <person name="Murat C."/>
            <person name="Nolan M."/>
            <person name="Ohm R.A."/>
            <person name="Pangilinan J."/>
            <person name="Pereira M.F."/>
            <person name="Perotto S."/>
            <person name="Peter M."/>
            <person name="Pfister S."/>
            <person name="Riley R."/>
            <person name="Sitrit Y."/>
            <person name="Stielow J.B."/>
            <person name="Szollosi G."/>
            <person name="Zifcakova L."/>
            <person name="Stursova M."/>
            <person name="Spatafora J.W."/>
            <person name="Tedersoo L."/>
            <person name="Vaario L.M."/>
            <person name="Yamada A."/>
            <person name="Yan M."/>
            <person name="Wang P."/>
            <person name="Xu J."/>
            <person name="Bruns T."/>
            <person name="Baldrian P."/>
            <person name="Vilgalys R."/>
            <person name="Dunand C."/>
            <person name="Henrissat B."/>
            <person name="Grigoriev I.V."/>
            <person name="Hibbett D."/>
            <person name="Nagy L.G."/>
            <person name="Martin F.M."/>
        </authorList>
    </citation>
    <scope>NUCLEOTIDE SEQUENCE</scope>
    <source>
        <strain evidence="1">P2</strain>
    </source>
</reference>
<keyword evidence="2" id="KW-1185">Reference proteome</keyword>
<evidence type="ECO:0000313" key="1">
    <source>
        <dbReference type="EMBL" id="KAF9647735.1"/>
    </source>
</evidence>
<proteinExistence type="predicted"/>
<dbReference type="Proteomes" id="UP000886501">
    <property type="component" value="Unassembled WGS sequence"/>
</dbReference>
<reference evidence="1" key="1">
    <citation type="submission" date="2019-10" db="EMBL/GenBank/DDBJ databases">
        <authorList>
            <consortium name="DOE Joint Genome Institute"/>
            <person name="Kuo A."/>
            <person name="Miyauchi S."/>
            <person name="Kiss E."/>
            <person name="Drula E."/>
            <person name="Kohler A."/>
            <person name="Sanchez-Garcia M."/>
            <person name="Andreopoulos B."/>
            <person name="Barry K.W."/>
            <person name="Bonito G."/>
            <person name="Buee M."/>
            <person name="Carver A."/>
            <person name="Chen C."/>
            <person name="Cichocki N."/>
            <person name="Clum A."/>
            <person name="Culley D."/>
            <person name="Crous P.W."/>
            <person name="Fauchery L."/>
            <person name="Girlanda M."/>
            <person name="Hayes R."/>
            <person name="Keri Z."/>
            <person name="Labutti K."/>
            <person name="Lipzen A."/>
            <person name="Lombard V."/>
            <person name="Magnuson J."/>
            <person name="Maillard F."/>
            <person name="Morin E."/>
            <person name="Murat C."/>
            <person name="Nolan M."/>
            <person name="Ohm R."/>
            <person name="Pangilinan J."/>
            <person name="Pereira M."/>
            <person name="Perotto S."/>
            <person name="Peter M."/>
            <person name="Riley R."/>
            <person name="Sitrit Y."/>
            <person name="Stielow B."/>
            <person name="Szollosi G."/>
            <person name="Zifcakova L."/>
            <person name="Stursova M."/>
            <person name="Spatafora J.W."/>
            <person name="Tedersoo L."/>
            <person name="Vaario L.-M."/>
            <person name="Yamada A."/>
            <person name="Yan M."/>
            <person name="Wang P."/>
            <person name="Xu J."/>
            <person name="Bruns T."/>
            <person name="Baldrian P."/>
            <person name="Vilgalys R."/>
            <person name="Henrissat B."/>
            <person name="Grigoriev I.V."/>
            <person name="Hibbett D."/>
            <person name="Nagy L.G."/>
            <person name="Martin F.M."/>
        </authorList>
    </citation>
    <scope>NUCLEOTIDE SEQUENCE</scope>
    <source>
        <strain evidence="1">P2</strain>
    </source>
</reference>
<protein>
    <submittedName>
        <fullName evidence="1">Kinase-like protein</fullName>
    </submittedName>
</protein>
<evidence type="ECO:0000313" key="2">
    <source>
        <dbReference type="Proteomes" id="UP000886501"/>
    </source>
</evidence>
<comment type="caution">
    <text evidence="1">The sequence shown here is derived from an EMBL/GenBank/DDBJ whole genome shotgun (WGS) entry which is preliminary data.</text>
</comment>
<organism evidence="1 2">
    <name type="scientific">Thelephora ganbajun</name>
    <name type="common">Ganba fungus</name>
    <dbReference type="NCBI Taxonomy" id="370292"/>
    <lineage>
        <taxon>Eukaryota</taxon>
        <taxon>Fungi</taxon>
        <taxon>Dikarya</taxon>
        <taxon>Basidiomycota</taxon>
        <taxon>Agaricomycotina</taxon>
        <taxon>Agaricomycetes</taxon>
        <taxon>Thelephorales</taxon>
        <taxon>Thelephoraceae</taxon>
        <taxon>Thelephora</taxon>
    </lineage>
</organism>
<name>A0ACB6ZD69_THEGA</name>
<feature type="non-terminal residue" evidence="1">
    <location>
        <position position="1"/>
    </location>
</feature>
<accession>A0ACB6ZD69</accession>
<gene>
    <name evidence="1" type="ORF">BDM02DRAFT_3097622</name>
</gene>
<dbReference type="EMBL" id="MU118027">
    <property type="protein sequence ID" value="KAF9647735.1"/>
    <property type="molecule type" value="Genomic_DNA"/>
</dbReference>
<sequence>REIISWKYLSHPNILPLVGVSMSVDPLCLCILSEWMPNGNVMQYARSNPEANRLRLLSEVVSGVAYLHELNIVHGDLKGANVLVDDTGTARITDFGLMTMADLSTVLLSVTPISSVGTFRWMSPELLDPESFDSNGSSTRESDCYALGMVIYEVLTGLRPFHRLCGYVPVSAVLRGERPEKPLDAESLGLSHELWGLVELCWSESSSTRPTAGELLDYLSLASRTWVPAPIYPAIWINTEDIADSDSSSSLGISIASSTRDH</sequence>